<gene>
    <name evidence="2" type="ordered locus">AXY_22240</name>
</gene>
<evidence type="ECO:0000259" key="1">
    <source>
        <dbReference type="PROSITE" id="PS50967"/>
    </source>
</evidence>
<dbReference type="SMART" id="SM00341">
    <property type="entry name" value="HRDC"/>
    <property type="match status" value="1"/>
</dbReference>
<dbReference type="eggNOG" id="COG0210">
    <property type="taxonomic scope" value="Bacteria"/>
</dbReference>
<evidence type="ECO:0000313" key="3">
    <source>
        <dbReference type="Proteomes" id="UP000006294"/>
    </source>
</evidence>
<accession>K0J5Q6</accession>
<dbReference type="InterPro" id="IPR010997">
    <property type="entry name" value="HRDC-like_sf"/>
</dbReference>
<dbReference type="GO" id="GO:0003676">
    <property type="term" value="F:nucleic acid binding"/>
    <property type="evidence" value="ECO:0007669"/>
    <property type="project" value="InterPro"/>
</dbReference>
<dbReference type="OrthoDB" id="9776650at2"/>
<dbReference type="SUPFAM" id="SSF47819">
    <property type="entry name" value="HRDC-like"/>
    <property type="match status" value="1"/>
</dbReference>
<keyword evidence="3" id="KW-1185">Reference proteome</keyword>
<dbReference type="KEGG" id="axl:AXY_22240"/>
<dbReference type="GO" id="GO:0000166">
    <property type="term" value="F:nucleotide binding"/>
    <property type="evidence" value="ECO:0007669"/>
    <property type="project" value="InterPro"/>
</dbReference>
<dbReference type="InterPro" id="IPR044876">
    <property type="entry name" value="HRDC_dom_sf"/>
</dbReference>
<dbReference type="EMBL" id="AP012050">
    <property type="protein sequence ID" value="BAM48356.1"/>
    <property type="molecule type" value="Genomic_DNA"/>
</dbReference>
<organism evidence="2 3">
    <name type="scientific">Amphibacillus xylanus (strain ATCC 51415 / DSM 6626 / JCM 7361 / LMG 17667 / NBRC 15112 / Ep01)</name>
    <dbReference type="NCBI Taxonomy" id="698758"/>
    <lineage>
        <taxon>Bacteria</taxon>
        <taxon>Bacillati</taxon>
        <taxon>Bacillota</taxon>
        <taxon>Bacilli</taxon>
        <taxon>Bacillales</taxon>
        <taxon>Bacillaceae</taxon>
        <taxon>Amphibacillus</taxon>
    </lineage>
</organism>
<protein>
    <recommendedName>
        <fullName evidence="1">HRDC domain-containing protein</fullName>
    </recommendedName>
</protein>
<dbReference type="RefSeq" id="WP_015010938.1">
    <property type="nucleotide sequence ID" value="NC_018704.1"/>
</dbReference>
<dbReference type="Gene3D" id="1.10.150.80">
    <property type="entry name" value="HRDC domain"/>
    <property type="match status" value="1"/>
</dbReference>
<name>K0J5Q6_AMPXN</name>
<dbReference type="InterPro" id="IPR002121">
    <property type="entry name" value="HRDC_dom"/>
</dbReference>
<proteinExistence type="predicted"/>
<reference evidence="2 3" key="1">
    <citation type="submission" date="2011-01" db="EMBL/GenBank/DDBJ databases">
        <title>Whole genome sequence of Amphibacillus xylinus NBRC 15112.</title>
        <authorList>
            <person name="Nakazawa H."/>
            <person name="Katano Y."/>
            <person name="Nakamura S."/>
            <person name="Sasagawa M."/>
            <person name="Fukada J."/>
            <person name="Arai T."/>
            <person name="Sasakura N."/>
            <person name="Mochizuki D."/>
            <person name="Hosoyama A."/>
            <person name="Harada K."/>
            <person name="Horikawa H."/>
            <person name="Kato Y."/>
            <person name="Harada T."/>
            <person name="Sasaki K."/>
            <person name="Sekiguchi M."/>
            <person name="Hodoyama M."/>
            <person name="Nishiko R."/>
            <person name="Narita H."/>
            <person name="Hanamaki A."/>
            <person name="Hata C."/>
            <person name="Konno Y."/>
            <person name="Niimura Y."/>
            <person name="Yamazaki S."/>
            <person name="Fujita N."/>
        </authorList>
    </citation>
    <scope>NUCLEOTIDE SEQUENCE [LARGE SCALE GENOMIC DNA]</scope>
    <source>
        <strain evidence="3">ATCC 51415 / DSM 6626 / JCM 7361 / LMG 17667 / NBRC 15112 / Ep01</strain>
    </source>
</reference>
<sequence length="148" mass="17609">MSLLRRTINIRHDQIKSFIESKLKDESPVYMLDRFLYQIADSLMDLHQDKQINLESYFYNAEYIPKQKTRTLSTDELREKLTSYRLKKSKELNIKPYYIFTNRTLDALIIEQPKTMEQLLKIEGIGPVKAETYGLDILNIINNEMEEI</sequence>
<evidence type="ECO:0000313" key="2">
    <source>
        <dbReference type="EMBL" id="BAM48356.1"/>
    </source>
</evidence>
<dbReference type="Pfam" id="PF00570">
    <property type="entry name" value="HRDC"/>
    <property type="match status" value="1"/>
</dbReference>
<dbReference type="AlphaFoldDB" id="K0J5Q6"/>
<dbReference type="Proteomes" id="UP000006294">
    <property type="component" value="Chromosome"/>
</dbReference>
<dbReference type="STRING" id="698758.AXY_22240"/>
<dbReference type="PROSITE" id="PS50967">
    <property type="entry name" value="HRDC"/>
    <property type="match status" value="1"/>
</dbReference>
<dbReference type="HOGENOM" id="CLU_1755019_0_0_9"/>
<feature type="domain" description="HRDC" evidence="1">
    <location>
        <begin position="71"/>
        <end position="148"/>
    </location>
</feature>